<dbReference type="RefSeq" id="WP_196816161.1">
    <property type="nucleotide sequence ID" value="NZ_CP012850.1"/>
</dbReference>
<gene>
    <name evidence="4" type="primary">cpnA_7</name>
    <name evidence="4" type="ORF">NMY3_02803</name>
</gene>
<dbReference type="PROSITE" id="PS00061">
    <property type="entry name" value="ADH_SHORT"/>
    <property type="match status" value="1"/>
</dbReference>
<reference evidence="5" key="1">
    <citation type="submission" date="2015-10" db="EMBL/GenBank/DDBJ databases">
        <title>Niche specialization of a soil ammonia-oxidizing archaeon, Candidatus Nitrosocosmicus oleophilus.</title>
        <authorList>
            <person name="Jung M.-Y."/>
            <person name="Rhee S.-K."/>
        </authorList>
    </citation>
    <scope>NUCLEOTIDE SEQUENCE [LARGE SCALE GENOMIC DNA]</scope>
    <source>
        <strain evidence="5">MY3</strain>
    </source>
</reference>
<dbReference type="OrthoDB" id="10157at2157"/>
<sequence length="287" mass="31526">MKLNEKRVAIVTGSSSGIGFQTAITLARNGYSTYASMRNIEKSKIITEIAKKESLPLQVIMIDVNDDVNVKNAIDKIVKDVKRIDVLVNNAGYGQFGALEELSIEEIKAQFETNFFGVVRVTQAVLPIMRNQKGGGTIVNISSVGGQVGAPILSAYNSTKFALEGLSESISHELRPFGIRVIIIEPGFIKTNIMNSSVLAKKASGHKSPYYPYTQSIQGYFRSMMDNPESSNPEEVAKVILHAVTSENPQLRFTVGNDASAIIQAKRKMSELDFINLIRQQLLPESQ</sequence>
<dbReference type="PANTHER" id="PTHR43976">
    <property type="entry name" value="SHORT CHAIN DEHYDROGENASE"/>
    <property type="match status" value="1"/>
</dbReference>
<dbReference type="GO" id="GO:0055041">
    <property type="term" value="F:cyclopentanol dehydrogenase activity"/>
    <property type="evidence" value="ECO:0007669"/>
    <property type="project" value="UniProtKB-EC"/>
</dbReference>
<evidence type="ECO:0000256" key="1">
    <source>
        <dbReference type="ARBA" id="ARBA00006484"/>
    </source>
</evidence>
<dbReference type="Pfam" id="PF00106">
    <property type="entry name" value="adh_short"/>
    <property type="match status" value="1"/>
</dbReference>
<dbReference type="PANTHER" id="PTHR43976:SF16">
    <property type="entry name" value="SHORT-CHAIN DEHYDROGENASE_REDUCTASE FAMILY PROTEIN"/>
    <property type="match status" value="1"/>
</dbReference>
<dbReference type="PRINTS" id="PR00081">
    <property type="entry name" value="GDHRDH"/>
</dbReference>
<evidence type="ECO:0000313" key="5">
    <source>
        <dbReference type="Proteomes" id="UP000058925"/>
    </source>
</evidence>
<dbReference type="GeneID" id="60422707"/>
<dbReference type="InterPro" id="IPR051911">
    <property type="entry name" value="SDR_oxidoreductase"/>
</dbReference>
<name>A0A654M2Y5_9ARCH</name>
<dbReference type="Gene3D" id="3.40.50.720">
    <property type="entry name" value="NAD(P)-binding Rossmann-like Domain"/>
    <property type="match status" value="1"/>
</dbReference>
<dbReference type="InterPro" id="IPR036291">
    <property type="entry name" value="NAD(P)-bd_dom_sf"/>
</dbReference>
<evidence type="ECO:0000313" key="4">
    <source>
        <dbReference type="EMBL" id="ALI36993.1"/>
    </source>
</evidence>
<dbReference type="Proteomes" id="UP000058925">
    <property type="component" value="Chromosome"/>
</dbReference>
<keyword evidence="2 4" id="KW-0560">Oxidoreductase</keyword>
<dbReference type="AlphaFoldDB" id="A0A654M2Y5"/>
<dbReference type="EC" id="1.1.1.163" evidence="4"/>
<proteinExistence type="inferred from homology"/>
<dbReference type="SUPFAM" id="SSF51735">
    <property type="entry name" value="NAD(P)-binding Rossmann-fold domains"/>
    <property type="match status" value="1"/>
</dbReference>
<dbReference type="KEGG" id="taa:NMY3_02803"/>
<keyword evidence="5" id="KW-1185">Reference proteome</keyword>
<dbReference type="InterPro" id="IPR020904">
    <property type="entry name" value="Sc_DH/Rdtase_CS"/>
</dbReference>
<dbReference type="EMBL" id="CP012850">
    <property type="protein sequence ID" value="ALI36993.1"/>
    <property type="molecule type" value="Genomic_DNA"/>
</dbReference>
<dbReference type="CDD" id="cd05374">
    <property type="entry name" value="17beta-HSD-like_SDR_c"/>
    <property type="match status" value="1"/>
</dbReference>
<evidence type="ECO:0000256" key="2">
    <source>
        <dbReference type="ARBA" id="ARBA00023002"/>
    </source>
</evidence>
<protein>
    <submittedName>
        <fullName evidence="4">Cyclopentanol dehydrogenase</fullName>
        <ecNumber evidence="4">1.1.1.163</ecNumber>
    </submittedName>
</protein>
<accession>A0A654M2Y5</accession>
<dbReference type="PRINTS" id="PR00080">
    <property type="entry name" value="SDRFAMILY"/>
</dbReference>
<organism evidence="4 5">
    <name type="scientific">Candidatus Nitrosocosmicus oleophilus</name>
    <dbReference type="NCBI Taxonomy" id="1353260"/>
    <lineage>
        <taxon>Archaea</taxon>
        <taxon>Nitrososphaerota</taxon>
        <taxon>Nitrososphaeria</taxon>
        <taxon>Nitrososphaerales</taxon>
        <taxon>Nitrososphaeraceae</taxon>
        <taxon>Candidatus Nitrosocosmicus</taxon>
    </lineage>
</organism>
<evidence type="ECO:0000256" key="3">
    <source>
        <dbReference type="RuleBase" id="RU000363"/>
    </source>
</evidence>
<comment type="similarity">
    <text evidence="1 3">Belongs to the short-chain dehydrogenases/reductases (SDR) family.</text>
</comment>
<dbReference type="InterPro" id="IPR002347">
    <property type="entry name" value="SDR_fam"/>
</dbReference>